<feature type="domain" description="CBM20" evidence="12">
    <location>
        <begin position="120"/>
        <end position="235"/>
    </location>
</feature>
<evidence type="ECO:0000256" key="2">
    <source>
        <dbReference type="ARBA" id="ARBA00004496"/>
    </source>
</evidence>
<dbReference type="EC" id="2.4.1.25" evidence="4"/>
<comment type="caution">
    <text evidence="13">The sequence shown here is derived from an EMBL/GenBank/DDBJ whole genome shotgun (WGS) entry which is preliminary data.</text>
</comment>
<dbReference type="InterPro" id="IPR002044">
    <property type="entry name" value="CBM20"/>
</dbReference>
<dbReference type="InterPro" id="IPR013783">
    <property type="entry name" value="Ig-like_fold"/>
</dbReference>
<evidence type="ECO:0000313" key="14">
    <source>
        <dbReference type="Proteomes" id="UP001596023"/>
    </source>
</evidence>
<evidence type="ECO:0000256" key="4">
    <source>
        <dbReference type="ARBA" id="ARBA00012560"/>
    </source>
</evidence>
<evidence type="ECO:0000256" key="11">
    <source>
        <dbReference type="ARBA" id="ARBA00031501"/>
    </source>
</evidence>
<reference evidence="14" key="1">
    <citation type="journal article" date="2019" name="Int. J. Syst. Evol. Microbiol.">
        <title>The Global Catalogue of Microorganisms (GCM) 10K type strain sequencing project: providing services to taxonomists for standard genome sequencing and annotation.</title>
        <authorList>
            <consortium name="The Broad Institute Genomics Platform"/>
            <consortium name="The Broad Institute Genome Sequencing Center for Infectious Disease"/>
            <person name="Wu L."/>
            <person name="Ma J."/>
        </authorList>
    </citation>
    <scope>NUCLEOTIDE SEQUENCE [LARGE SCALE GENOMIC DNA]</scope>
    <source>
        <strain evidence="14">CCUG 66188</strain>
    </source>
</reference>
<organism evidence="13 14">
    <name type="scientific">Dysgonomonas termitidis</name>
    <dbReference type="NCBI Taxonomy" id="1516126"/>
    <lineage>
        <taxon>Bacteria</taxon>
        <taxon>Pseudomonadati</taxon>
        <taxon>Bacteroidota</taxon>
        <taxon>Bacteroidia</taxon>
        <taxon>Bacteroidales</taxon>
        <taxon>Dysgonomonadaceae</taxon>
        <taxon>Dysgonomonas</taxon>
    </lineage>
</organism>
<gene>
    <name evidence="13" type="ORF">ACFO6W_01180</name>
</gene>
<dbReference type="SMART" id="SM01065">
    <property type="entry name" value="CBM_2"/>
    <property type="match status" value="2"/>
</dbReference>
<dbReference type="Proteomes" id="UP001596023">
    <property type="component" value="Unassembled WGS sequence"/>
</dbReference>
<evidence type="ECO:0000256" key="3">
    <source>
        <dbReference type="ARBA" id="ARBA00005684"/>
    </source>
</evidence>
<keyword evidence="14" id="KW-1185">Reference proteome</keyword>
<evidence type="ECO:0000259" key="12">
    <source>
        <dbReference type="PROSITE" id="PS51166"/>
    </source>
</evidence>
<dbReference type="Pfam" id="PF02446">
    <property type="entry name" value="Glyco_hydro_77"/>
    <property type="match status" value="1"/>
</dbReference>
<evidence type="ECO:0000256" key="6">
    <source>
        <dbReference type="ARBA" id="ARBA00022490"/>
    </source>
</evidence>
<sequence length="892" mass="104860">MRLKLQIDYHTDWGQTVYVCGSVPALGNWEKDKAAEMKNISPSIWELEIEAGDATDIEYQYLVKDQNNIIAHEWGSPHWLRTETDKRFDVQDVWRGVPQQKFLYTSCFSESFFAHGDNAKVKYYKKTILINVTCVNVKKNQKLILCGASETLGNWKPEDALELTQVRFGSWQVAINAPQIKTTLEYKLAIYDNSTKKIVHWEEGFNRVLSPLPASPAKEDMVKVESIAYAYGWMNWKAAGVSIPVFSLRSNDSFGIGEFSDLRKMVDWAVATGQKIIQVLPINDTTITYTWIDSYPYNAISIYALHPVYLGLKEYPLKDENLYKEYEREAGELNTLENVDYDRVLALKWRYIKDLFTQSGTNTLKSKDYQAFYEQNEEWLFPYACFSYLRDKYKTANFRKWKTNNAFDKKKLIKLTETDKDAKKYIELSCFTQYLLHKQLVDVKEYAHQNEVVLKGDIPIGISRDSVEAWVEPHLFNLDVQTGAPPDDFSFFGQNWGFPTYNWEEMAKDGYRWWLKRFRKMADYFDAYRIDHILGFFRIWEIPLSSVQGLLGYFSPALPLTADEIRSYGLWFDEDRMLKHYIHESFLADIFGSHVPEVIEKYLRPTGWQRFELKEEFDTQAKIKEHFTGRDDDKSNYIRDGLYSLCNEVLFVRDKREPYKFHPRITAQYNYSYRDLDDSAKDTFNRLYNEFFYRRHSQYWRDQAMTKLPTLISSTSMLVCGEDLGMVPESVPSVMNELQILSLEIERMPKEREVLFNDLHHLPYLSVCTTSTHDMSPLRLWWKEDRQLTQQYYNQVLWKHGAAPEECTADLCAQIVSNHLYSPAMLAILPLQDWLSIDDILKRPVAEDERINIPAISQHYWRYRMHLTLEELLEATDFNRRVKSMVGSSGRE</sequence>
<comment type="catalytic activity">
    <reaction evidence="1">
        <text>Transfers a segment of a (1-&gt;4)-alpha-D-glucan to a new position in an acceptor, which may be glucose or a (1-&gt;4)-alpha-D-glucan.</text>
        <dbReference type="EC" id="2.4.1.25"/>
    </reaction>
</comment>
<dbReference type="CDD" id="cd05467">
    <property type="entry name" value="CBM20"/>
    <property type="match status" value="1"/>
</dbReference>
<evidence type="ECO:0000313" key="13">
    <source>
        <dbReference type="EMBL" id="MFC4672298.1"/>
    </source>
</evidence>
<evidence type="ECO:0000256" key="8">
    <source>
        <dbReference type="ARBA" id="ARBA00022679"/>
    </source>
</evidence>
<dbReference type="GO" id="GO:0004134">
    <property type="term" value="F:4-alpha-glucanotransferase activity"/>
    <property type="evidence" value="ECO:0007669"/>
    <property type="project" value="UniProtKB-EC"/>
</dbReference>
<name>A0ABV9KQQ4_9BACT</name>
<keyword evidence="7 13" id="KW-0328">Glycosyltransferase</keyword>
<evidence type="ECO:0000256" key="7">
    <source>
        <dbReference type="ARBA" id="ARBA00022676"/>
    </source>
</evidence>
<evidence type="ECO:0000256" key="5">
    <source>
        <dbReference type="ARBA" id="ARBA00020295"/>
    </source>
</evidence>
<evidence type="ECO:0000256" key="1">
    <source>
        <dbReference type="ARBA" id="ARBA00000439"/>
    </source>
</evidence>
<dbReference type="InterPro" id="IPR017853">
    <property type="entry name" value="GH"/>
</dbReference>
<dbReference type="SUPFAM" id="SSF49452">
    <property type="entry name" value="Starch-binding domain-like"/>
    <property type="match status" value="2"/>
</dbReference>
<dbReference type="SUPFAM" id="SSF51445">
    <property type="entry name" value="(Trans)glycosidases"/>
    <property type="match status" value="1"/>
</dbReference>
<dbReference type="Gene3D" id="2.60.40.10">
    <property type="entry name" value="Immunoglobulins"/>
    <property type="match status" value="2"/>
</dbReference>
<dbReference type="EMBL" id="JBHSGN010000007">
    <property type="protein sequence ID" value="MFC4672298.1"/>
    <property type="molecule type" value="Genomic_DNA"/>
</dbReference>
<keyword evidence="8 13" id="KW-0808">Transferase</keyword>
<evidence type="ECO:0000256" key="10">
    <source>
        <dbReference type="ARBA" id="ARBA00031423"/>
    </source>
</evidence>
<dbReference type="Pfam" id="PF00686">
    <property type="entry name" value="CBM_20"/>
    <property type="match status" value="2"/>
</dbReference>
<comment type="subcellular location">
    <subcellularLocation>
        <location evidence="2">Cytoplasm</location>
    </subcellularLocation>
</comment>
<feature type="domain" description="CBM20" evidence="12">
    <location>
        <begin position="1"/>
        <end position="96"/>
    </location>
</feature>
<protein>
    <recommendedName>
        <fullName evidence="5">4-alpha-glucanotransferase</fullName>
        <ecNumber evidence="4">2.4.1.25</ecNumber>
    </recommendedName>
    <alternativeName>
        <fullName evidence="10">Amylomaltase</fullName>
    </alternativeName>
    <alternativeName>
        <fullName evidence="11">Disproportionating enzyme</fullName>
    </alternativeName>
</protein>
<dbReference type="PROSITE" id="PS51166">
    <property type="entry name" value="CBM20"/>
    <property type="match status" value="2"/>
</dbReference>
<keyword evidence="6" id="KW-0963">Cytoplasm</keyword>
<keyword evidence="9" id="KW-0119">Carbohydrate metabolism</keyword>
<dbReference type="InterPro" id="IPR003385">
    <property type="entry name" value="Glyco_hydro_77"/>
</dbReference>
<dbReference type="PANTHER" id="PTHR32518">
    <property type="match status" value="1"/>
</dbReference>
<dbReference type="PANTHER" id="PTHR32518:SF3">
    <property type="entry name" value="4-ALPHA-GLUCANOTRANSFERASE"/>
    <property type="match status" value="1"/>
</dbReference>
<proteinExistence type="inferred from homology"/>
<dbReference type="InterPro" id="IPR013784">
    <property type="entry name" value="Carb-bd-like_fold"/>
</dbReference>
<dbReference type="RefSeq" id="WP_379993476.1">
    <property type="nucleotide sequence ID" value="NZ_JBHSGN010000007.1"/>
</dbReference>
<dbReference type="Gene3D" id="3.20.20.80">
    <property type="entry name" value="Glycosidases"/>
    <property type="match status" value="2"/>
</dbReference>
<accession>A0ABV9KQQ4</accession>
<comment type="similarity">
    <text evidence="3">Belongs to the disproportionating enzyme family.</text>
</comment>
<evidence type="ECO:0000256" key="9">
    <source>
        <dbReference type="ARBA" id="ARBA00023277"/>
    </source>
</evidence>